<keyword evidence="3" id="KW-1185">Reference proteome</keyword>
<dbReference type="Proteomes" id="UP000295444">
    <property type="component" value="Unassembled WGS sequence"/>
</dbReference>
<dbReference type="OrthoDB" id="3207931at2"/>
<gene>
    <name evidence="2" type="ORF">EV186_1031097</name>
</gene>
<dbReference type="Pfam" id="PF13460">
    <property type="entry name" value="NAD_binding_10"/>
    <property type="match status" value="1"/>
</dbReference>
<organism evidence="2 3">
    <name type="scientific">Labedaea rhizosphaerae</name>
    <dbReference type="NCBI Taxonomy" id="598644"/>
    <lineage>
        <taxon>Bacteria</taxon>
        <taxon>Bacillati</taxon>
        <taxon>Actinomycetota</taxon>
        <taxon>Actinomycetes</taxon>
        <taxon>Pseudonocardiales</taxon>
        <taxon>Pseudonocardiaceae</taxon>
        <taxon>Labedaea</taxon>
    </lineage>
</organism>
<dbReference type="SUPFAM" id="SSF51735">
    <property type="entry name" value="NAD(P)-binding Rossmann-fold domains"/>
    <property type="match status" value="1"/>
</dbReference>
<name>A0A4R6SEG3_LABRH</name>
<evidence type="ECO:0000259" key="1">
    <source>
        <dbReference type="Pfam" id="PF13460"/>
    </source>
</evidence>
<dbReference type="Gene3D" id="3.40.50.720">
    <property type="entry name" value="NAD(P)-binding Rossmann-like Domain"/>
    <property type="match status" value="1"/>
</dbReference>
<comment type="caution">
    <text evidence="2">The sequence shown here is derived from an EMBL/GenBank/DDBJ whole genome shotgun (WGS) entry which is preliminary data.</text>
</comment>
<proteinExistence type="predicted"/>
<dbReference type="EMBL" id="SNXZ01000003">
    <property type="protein sequence ID" value="TDP98117.1"/>
    <property type="molecule type" value="Genomic_DNA"/>
</dbReference>
<protein>
    <submittedName>
        <fullName evidence="2">Uncharacterized protein YbjT (DUF2867 family)</fullName>
    </submittedName>
</protein>
<dbReference type="PANTHER" id="PTHR43162">
    <property type="match status" value="1"/>
</dbReference>
<dbReference type="InterPro" id="IPR016040">
    <property type="entry name" value="NAD(P)-bd_dom"/>
</dbReference>
<feature type="domain" description="NAD(P)-binding" evidence="1">
    <location>
        <begin position="6"/>
        <end position="139"/>
    </location>
</feature>
<evidence type="ECO:0000313" key="2">
    <source>
        <dbReference type="EMBL" id="TDP98117.1"/>
    </source>
</evidence>
<sequence length="288" mass="30785">MIVLTGATGVVGRLLAAELAEAHEVRAVTRSPREAGLPAGVEVVEGDPQQPETLTDALRGADALFLHSRAVGDAAHRLVALARNLGVRRVVALAAANVDDPLDTQPSRLRGDRNKEVDDAAATSGLDWVSLRPSAFALNALAAWGGQIRAGDDVRYVYAGFEESPLDERDLVAALVKALTEDELLGRRIDLTGPESLSHEEMVRQLGVALGRPLRFHEVPAEAAARGMVAGGLPEPFVTAMMARYAANCTHPQFPPTSELEKILGRRPHTFAEWAAHHVADFEPGRAS</sequence>
<dbReference type="AlphaFoldDB" id="A0A4R6SEG3"/>
<dbReference type="InterPro" id="IPR051604">
    <property type="entry name" value="Ergot_Alk_Oxidoreductase"/>
</dbReference>
<reference evidence="2 3" key="1">
    <citation type="submission" date="2019-03" db="EMBL/GenBank/DDBJ databases">
        <title>Genomic Encyclopedia of Type Strains, Phase IV (KMG-IV): sequencing the most valuable type-strain genomes for metagenomic binning, comparative biology and taxonomic classification.</title>
        <authorList>
            <person name="Goeker M."/>
        </authorList>
    </citation>
    <scope>NUCLEOTIDE SEQUENCE [LARGE SCALE GENOMIC DNA]</scope>
    <source>
        <strain evidence="2 3">DSM 45361</strain>
    </source>
</reference>
<evidence type="ECO:0000313" key="3">
    <source>
        <dbReference type="Proteomes" id="UP000295444"/>
    </source>
</evidence>
<dbReference type="InterPro" id="IPR036291">
    <property type="entry name" value="NAD(P)-bd_dom_sf"/>
</dbReference>
<accession>A0A4R6SEG3</accession>
<dbReference type="RefSeq" id="WP_133851219.1">
    <property type="nucleotide sequence ID" value="NZ_SNXZ01000003.1"/>
</dbReference>
<dbReference type="PANTHER" id="PTHR43162:SF1">
    <property type="entry name" value="PRESTALK A DIFFERENTIATION PROTEIN A"/>
    <property type="match status" value="1"/>
</dbReference>